<name>A0A0G0M8M4_9BACT</name>
<reference evidence="2 3" key="1">
    <citation type="journal article" date="2015" name="Nature">
        <title>rRNA introns, odd ribosomes, and small enigmatic genomes across a large radiation of phyla.</title>
        <authorList>
            <person name="Brown C.T."/>
            <person name="Hug L.A."/>
            <person name="Thomas B.C."/>
            <person name="Sharon I."/>
            <person name="Castelle C.J."/>
            <person name="Singh A."/>
            <person name="Wilkins M.J."/>
            <person name="Williams K.H."/>
            <person name="Banfield J.F."/>
        </authorList>
    </citation>
    <scope>NUCLEOTIDE SEQUENCE [LARGE SCALE GENOMIC DNA]</scope>
</reference>
<comment type="caution">
    <text evidence="2">The sequence shown here is derived from an EMBL/GenBank/DDBJ whole genome shotgun (WGS) entry which is preliminary data.</text>
</comment>
<dbReference type="STRING" id="1618574.UT24_C0012G0111"/>
<proteinExistence type="predicted"/>
<sequence length="259" mass="28655">MKKLFYILLPLLALLIALIFLYVSKGNKNDDLKIPIKEENINDSFSPTPISTKEVNRGYQTTWILARSVSKIKLFLNLEEKLSSNDAATKHNCDNLVSGGFYDTENNPIGLFITDGKKLEESKVSQLFNGYFYIDPEGAHIESLPPTKATIGLQAGPILYINQKPVKLSLEKDEAARRIVVATTKEGKVIFIVAYTKGNPLSGPRLTELPEIIDELSKNAKLDIVDALNLDGGAHSAFLTKSFQLTEISTIGSYFCTEP</sequence>
<dbReference type="AlphaFoldDB" id="A0A0G0M8M4"/>
<gene>
    <name evidence="2" type="ORF">UT24_C0012G0111</name>
</gene>
<dbReference type="Proteomes" id="UP000033881">
    <property type="component" value="Unassembled WGS sequence"/>
</dbReference>
<feature type="domain" description="Phosphodiester glycosidase" evidence="1">
    <location>
        <begin position="96"/>
        <end position="240"/>
    </location>
</feature>
<evidence type="ECO:0000313" key="2">
    <source>
        <dbReference type="EMBL" id="KKR00489.1"/>
    </source>
</evidence>
<evidence type="ECO:0000259" key="1">
    <source>
        <dbReference type="Pfam" id="PF09992"/>
    </source>
</evidence>
<organism evidence="2 3">
    <name type="scientific">Candidatus Woesebacteria bacterium GW2011_GWB1_39_12</name>
    <dbReference type="NCBI Taxonomy" id="1618574"/>
    <lineage>
        <taxon>Bacteria</taxon>
        <taxon>Candidatus Woeseibacteriota</taxon>
    </lineage>
</organism>
<evidence type="ECO:0000313" key="3">
    <source>
        <dbReference type="Proteomes" id="UP000033881"/>
    </source>
</evidence>
<accession>A0A0G0M8M4</accession>
<protein>
    <recommendedName>
        <fullName evidence="1">Phosphodiester glycosidase domain-containing protein</fullName>
    </recommendedName>
</protein>
<dbReference type="InterPro" id="IPR018711">
    <property type="entry name" value="NAGPA"/>
</dbReference>
<dbReference type="EMBL" id="LBWB01000012">
    <property type="protein sequence ID" value="KKR00489.1"/>
    <property type="molecule type" value="Genomic_DNA"/>
</dbReference>
<dbReference type="Pfam" id="PF09992">
    <property type="entry name" value="NAGPA"/>
    <property type="match status" value="1"/>
</dbReference>